<dbReference type="AlphaFoldDB" id="A0A558BSC4"/>
<keyword evidence="5" id="KW-1185">Reference proteome</keyword>
<reference evidence="4 5" key="1">
    <citation type="submission" date="2019-07" db="EMBL/GenBank/DDBJ databases">
        <title>Hymenobacter sp. straun FUR1 Genome sequencing and assembly.</title>
        <authorList>
            <person name="Chhetri G."/>
        </authorList>
    </citation>
    <scope>NUCLEOTIDE SEQUENCE [LARGE SCALE GENOMIC DNA]</scope>
    <source>
        <strain evidence="4 5">Fur1</strain>
    </source>
</reference>
<dbReference type="GO" id="GO:0016747">
    <property type="term" value="F:acyltransferase activity, transferring groups other than amino-acyl groups"/>
    <property type="evidence" value="ECO:0007669"/>
    <property type="project" value="InterPro"/>
</dbReference>
<dbReference type="Gene3D" id="3.40.630.30">
    <property type="match status" value="1"/>
</dbReference>
<dbReference type="Proteomes" id="UP000317624">
    <property type="component" value="Unassembled WGS sequence"/>
</dbReference>
<keyword evidence="1 4" id="KW-0808">Transferase</keyword>
<feature type="domain" description="N-acetyltransferase" evidence="3">
    <location>
        <begin position="8"/>
        <end position="176"/>
    </location>
</feature>
<organism evidence="4 5">
    <name type="scientific">Hymenobacter setariae</name>
    <dbReference type="NCBI Taxonomy" id="2594794"/>
    <lineage>
        <taxon>Bacteria</taxon>
        <taxon>Pseudomonadati</taxon>
        <taxon>Bacteroidota</taxon>
        <taxon>Cytophagia</taxon>
        <taxon>Cytophagales</taxon>
        <taxon>Hymenobacteraceae</taxon>
        <taxon>Hymenobacter</taxon>
    </lineage>
</organism>
<accession>A0A558BSC4</accession>
<comment type="caution">
    <text evidence="4">The sequence shown here is derived from an EMBL/GenBank/DDBJ whole genome shotgun (WGS) entry which is preliminary data.</text>
</comment>
<evidence type="ECO:0000256" key="2">
    <source>
        <dbReference type="ARBA" id="ARBA00023315"/>
    </source>
</evidence>
<dbReference type="EMBL" id="VMRJ01000004">
    <property type="protein sequence ID" value="TVT39401.1"/>
    <property type="molecule type" value="Genomic_DNA"/>
</dbReference>
<sequence length="179" mass="19948">MTIVSPAQQFLPSTPADIDEIFRLYRLAAAYQAATPRATVVWPDFERGLVEQELAEGRQWKLMVGDAIACMWAYTFDDPQIWGARNADPAIYIHRIATNPDFRGQGFVAAIVQWAKEYAKQQHKQYVRLDTIGENLGLIAHYTACGFTYLGLSALTDTVGLPAHYHDATVSLFELPVAG</sequence>
<keyword evidence="2" id="KW-0012">Acyltransferase</keyword>
<dbReference type="Pfam" id="PF00583">
    <property type="entry name" value="Acetyltransf_1"/>
    <property type="match status" value="1"/>
</dbReference>
<protein>
    <submittedName>
        <fullName evidence="4">GNAT family N-acetyltransferase</fullName>
    </submittedName>
</protein>
<dbReference type="PANTHER" id="PTHR43420:SF47">
    <property type="entry name" value="N-ACETYLTRANSFERASE DOMAIN-CONTAINING PROTEIN"/>
    <property type="match status" value="1"/>
</dbReference>
<evidence type="ECO:0000256" key="1">
    <source>
        <dbReference type="ARBA" id="ARBA00022679"/>
    </source>
</evidence>
<dbReference type="PANTHER" id="PTHR43420">
    <property type="entry name" value="ACETYLTRANSFERASE"/>
    <property type="match status" value="1"/>
</dbReference>
<proteinExistence type="predicted"/>
<dbReference type="PROSITE" id="PS51186">
    <property type="entry name" value="GNAT"/>
    <property type="match status" value="1"/>
</dbReference>
<dbReference type="InterPro" id="IPR050680">
    <property type="entry name" value="YpeA/RimI_acetyltransf"/>
</dbReference>
<dbReference type="InterPro" id="IPR016181">
    <property type="entry name" value="Acyl_CoA_acyltransferase"/>
</dbReference>
<name>A0A558BSC4_9BACT</name>
<dbReference type="InterPro" id="IPR000182">
    <property type="entry name" value="GNAT_dom"/>
</dbReference>
<dbReference type="RefSeq" id="WP_144850227.1">
    <property type="nucleotide sequence ID" value="NZ_VMRJ01000004.1"/>
</dbReference>
<dbReference type="CDD" id="cd04301">
    <property type="entry name" value="NAT_SF"/>
    <property type="match status" value="1"/>
</dbReference>
<gene>
    <name evidence="4" type="ORF">FNT36_17255</name>
</gene>
<dbReference type="SUPFAM" id="SSF55729">
    <property type="entry name" value="Acyl-CoA N-acyltransferases (Nat)"/>
    <property type="match status" value="1"/>
</dbReference>
<dbReference type="OrthoDB" id="529907at2"/>
<evidence type="ECO:0000259" key="3">
    <source>
        <dbReference type="PROSITE" id="PS51186"/>
    </source>
</evidence>
<evidence type="ECO:0000313" key="5">
    <source>
        <dbReference type="Proteomes" id="UP000317624"/>
    </source>
</evidence>
<evidence type="ECO:0000313" key="4">
    <source>
        <dbReference type="EMBL" id="TVT39401.1"/>
    </source>
</evidence>